<evidence type="ECO:0000256" key="9">
    <source>
        <dbReference type="NCBIfam" id="TIGR03303"/>
    </source>
</evidence>
<comment type="subunit">
    <text evidence="8">Part of the Bam complex.</text>
</comment>
<evidence type="ECO:0000256" key="2">
    <source>
        <dbReference type="ARBA" id="ARBA00022452"/>
    </source>
</evidence>
<evidence type="ECO:0000256" key="4">
    <source>
        <dbReference type="ARBA" id="ARBA00022729"/>
    </source>
</evidence>
<sequence length="769" mass="86498" precursor="true">MFKNYRFIPKMVIAAVLSLYSINTHAIAPFVVKDIRLTGLQQIEPNTVLAYLPIKQGDMFDDEKGSKVIHKLYSTGFFSDVKVLMKQDILIVNVRERPVISSIDFIGVHEFNKENLTGVLQSVGLSSGRQYDKAQLEKATQEVKRQYLTHGYYASEVKTTAKLINIGLNRVSILFSIVEGPSAKIQQINFIGNKTFSTRTLYDEMRSSTLNWFSWYTKNDLYLKEKFIGDLENIRSYYLNRGYLEFNIDSTQVSISPNKKDIYLTVTLYEGQPYKISCINFAGNFLNKEAELSKLIQLKRGDYCSEEKLRASITAIIEKLGEYGYAFASVHAQSDIDREHDTVKVTLHVDPSHRVYVRRVNIIGNSKTRDEVIRREMRQLESSWFDIRRLMLSKDRINRLGYFTDVNLTTIPVEGTRDQVDIDLKVIEKPTGAILLSAGLSSTNKIMLSGAVSQDNFCGSGKSLSLSINTASAYRTLAFTQIDPSITIDGIKRIINIYYRTSQPIYYQTDSSFKIITAGGDLKFGIPFSESSTIYFGAGVEQNRLGTKYSLPQSYIDYINRSGRVSNSVPITVGWSSDTRDNIIVPSCGYYAQANIECGSPIGKSQYYKADLQMQYYYSFTRGFVLGLNLRGGYGNGLSGKPYPIFKNYFAGGIGSVRGYKPISLGPRDKLTNDPIGGSKMIVGSIELMFPLPQTDYDRTLRVFTFLDGGNVWGTGGNSLSKNSLRYSYGLGLAWISPIGPLKLGLGFPLIKHKGDQYQRFQFQIGTAF</sequence>
<dbReference type="GO" id="GO:0043165">
    <property type="term" value="P:Gram-negative-bacterium-type cell outer membrane assembly"/>
    <property type="evidence" value="ECO:0007669"/>
    <property type="project" value="UniProtKB-UniRule"/>
</dbReference>
<proteinExistence type="inferred from homology"/>
<comment type="function">
    <text evidence="8">Part of the outer membrane protein assembly complex, which is involved in assembly and insertion of beta-barrel proteins into the outer membrane.</text>
</comment>
<dbReference type="PANTHER" id="PTHR12815">
    <property type="entry name" value="SORTING AND ASSEMBLY MACHINERY SAMM50 PROTEIN FAMILY MEMBER"/>
    <property type="match status" value="1"/>
</dbReference>
<dbReference type="InterPro" id="IPR023707">
    <property type="entry name" value="OM_assembly_BamA"/>
</dbReference>
<dbReference type="InterPro" id="IPR000184">
    <property type="entry name" value="Bac_surfAg_D15"/>
</dbReference>
<dbReference type="GO" id="GO:0051205">
    <property type="term" value="P:protein insertion into membrane"/>
    <property type="evidence" value="ECO:0007669"/>
    <property type="project" value="UniProtKB-UniRule"/>
</dbReference>
<dbReference type="InterPro" id="IPR034746">
    <property type="entry name" value="POTRA"/>
</dbReference>
<dbReference type="PANTHER" id="PTHR12815:SF23">
    <property type="entry name" value="OUTER MEMBRANE PROTEIN ASSEMBLY FACTOR BAMA"/>
    <property type="match status" value="1"/>
</dbReference>
<keyword evidence="5 8" id="KW-0677">Repeat</keyword>
<dbReference type="GO" id="GO:0009279">
    <property type="term" value="C:cell outer membrane"/>
    <property type="evidence" value="ECO:0007669"/>
    <property type="project" value="UniProtKB-SubCell"/>
</dbReference>
<evidence type="ECO:0000256" key="6">
    <source>
        <dbReference type="ARBA" id="ARBA00023136"/>
    </source>
</evidence>
<keyword evidence="12" id="KW-1185">Reference proteome</keyword>
<feature type="signal peptide" evidence="8">
    <location>
        <begin position="1"/>
        <end position="26"/>
    </location>
</feature>
<evidence type="ECO:0000259" key="10">
    <source>
        <dbReference type="PROSITE" id="PS51779"/>
    </source>
</evidence>
<dbReference type="EMBL" id="OU343031">
    <property type="protein sequence ID" value="CAG7602167.1"/>
    <property type="molecule type" value="Genomic_DNA"/>
</dbReference>
<accession>A0A916JTB6</accession>
<evidence type="ECO:0000313" key="11">
    <source>
        <dbReference type="EMBL" id="CAG7602167.1"/>
    </source>
</evidence>
<dbReference type="NCBIfam" id="TIGR03303">
    <property type="entry name" value="OM_YaeT"/>
    <property type="match status" value="1"/>
</dbReference>
<feature type="domain" description="POTRA" evidence="10">
    <location>
        <begin position="30"/>
        <end position="97"/>
    </location>
</feature>
<dbReference type="RefSeq" id="WP_216797022.1">
    <property type="nucleotide sequence ID" value="NZ_OU343031.1"/>
</dbReference>
<feature type="domain" description="POTRA" evidence="10">
    <location>
        <begin position="183"/>
        <end position="271"/>
    </location>
</feature>
<evidence type="ECO:0000256" key="5">
    <source>
        <dbReference type="ARBA" id="ARBA00022737"/>
    </source>
</evidence>
<dbReference type="PIRSF" id="PIRSF006076">
    <property type="entry name" value="OM_assembly_OMP85"/>
    <property type="match status" value="1"/>
</dbReference>
<evidence type="ECO:0000313" key="12">
    <source>
        <dbReference type="Proteomes" id="UP000693996"/>
    </source>
</evidence>
<organism evidence="11 12">
    <name type="scientific">Candidatus Vallotiella hemipterorum</name>
    <dbReference type="NCBI Taxonomy" id="1177213"/>
    <lineage>
        <taxon>Bacteria</taxon>
        <taxon>Pseudomonadati</taxon>
        <taxon>Pseudomonadota</taxon>
        <taxon>Betaproteobacteria</taxon>
        <taxon>Burkholderiales</taxon>
        <taxon>Burkholderiaceae</taxon>
        <taxon>Candidatus Vallotiella</taxon>
    </lineage>
</organism>
<dbReference type="Proteomes" id="UP000693996">
    <property type="component" value="Chromosome"/>
</dbReference>
<evidence type="ECO:0000256" key="7">
    <source>
        <dbReference type="ARBA" id="ARBA00023237"/>
    </source>
</evidence>
<comment type="subcellular location">
    <subcellularLocation>
        <location evidence="8">Cell outer membrane</location>
    </subcellularLocation>
    <subcellularLocation>
        <location evidence="1">Membrane</location>
    </subcellularLocation>
</comment>
<evidence type="ECO:0000256" key="1">
    <source>
        <dbReference type="ARBA" id="ARBA00004370"/>
    </source>
</evidence>
<dbReference type="Pfam" id="PF07244">
    <property type="entry name" value="POTRA"/>
    <property type="match status" value="5"/>
</dbReference>
<feature type="domain" description="POTRA" evidence="10">
    <location>
        <begin position="274"/>
        <end position="352"/>
    </location>
</feature>
<keyword evidence="3 8" id="KW-0812">Transmembrane</keyword>
<name>A0A916JTB6_9BURK</name>
<evidence type="ECO:0000256" key="8">
    <source>
        <dbReference type="HAMAP-Rule" id="MF_01430"/>
    </source>
</evidence>
<dbReference type="AlphaFoldDB" id="A0A916JTB6"/>
<dbReference type="InterPro" id="IPR010827">
    <property type="entry name" value="BamA/TamA_POTRA"/>
</dbReference>
<keyword evidence="2 8" id="KW-1134">Transmembrane beta strand</keyword>
<feature type="domain" description="POTRA" evidence="10">
    <location>
        <begin position="355"/>
        <end position="429"/>
    </location>
</feature>
<keyword evidence="6 8" id="KW-0472">Membrane</keyword>
<dbReference type="KEGG" id="vtr:MYVALT_F_03110"/>
<keyword evidence="4 8" id="KW-0732">Signal</keyword>
<feature type="chain" id="PRO_5038200913" description="Outer membrane protein assembly factor BamA" evidence="8">
    <location>
        <begin position="27"/>
        <end position="769"/>
    </location>
</feature>
<protein>
    <recommendedName>
        <fullName evidence="8 9">Outer membrane protein assembly factor BamA</fullName>
    </recommendedName>
</protein>
<dbReference type="HAMAP" id="MF_01430">
    <property type="entry name" value="OM_assembly_BamA"/>
    <property type="match status" value="1"/>
</dbReference>
<reference evidence="11" key="1">
    <citation type="submission" date="2021-06" db="EMBL/GenBank/DDBJ databases">
        <authorList>
            <person name="Szabo G."/>
        </authorList>
    </citation>
    <scope>NUCLEOTIDE SEQUENCE</scope>
    <source>
        <strain evidence="11">MYVALT</strain>
    </source>
</reference>
<evidence type="ECO:0000256" key="3">
    <source>
        <dbReference type="ARBA" id="ARBA00022692"/>
    </source>
</evidence>
<dbReference type="InterPro" id="IPR039910">
    <property type="entry name" value="D15-like"/>
</dbReference>
<comment type="similarity">
    <text evidence="8">Belongs to the BamA family.</text>
</comment>
<gene>
    <name evidence="8 11" type="primary">bamA</name>
    <name evidence="11" type="ORF">MYVALT_F_03110</name>
</gene>
<dbReference type="PROSITE" id="PS51779">
    <property type="entry name" value="POTRA"/>
    <property type="match status" value="4"/>
</dbReference>
<dbReference type="Pfam" id="PF01103">
    <property type="entry name" value="Omp85"/>
    <property type="match status" value="1"/>
</dbReference>
<keyword evidence="7 8" id="KW-0998">Cell outer membrane</keyword>